<evidence type="ECO:0000256" key="1">
    <source>
        <dbReference type="ARBA" id="ARBA00022679"/>
    </source>
</evidence>
<dbReference type="SUPFAM" id="SSF69593">
    <property type="entry name" value="Glycerol-3-phosphate (1)-acyltransferase"/>
    <property type="match status" value="1"/>
</dbReference>
<name>J6H9X1_9FIRM</name>
<dbReference type="PANTHER" id="PTHR10434:SF11">
    <property type="entry name" value="1-ACYL-SN-GLYCEROL-3-PHOSPHATE ACYLTRANSFERASE"/>
    <property type="match status" value="1"/>
</dbReference>
<dbReference type="Pfam" id="PF01553">
    <property type="entry name" value="Acyltransferase"/>
    <property type="match status" value="1"/>
</dbReference>
<gene>
    <name evidence="4" type="ORF">HMPREF1143_0878</name>
</gene>
<protein>
    <submittedName>
        <fullName evidence="4">Acyltransferase</fullName>
    </submittedName>
</protein>
<keyword evidence="5" id="KW-1185">Reference proteome</keyword>
<dbReference type="Proteomes" id="UP000005244">
    <property type="component" value="Unassembled WGS sequence"/>
</dbReference>
<evidence type="ECO:0000259" key="3">
    <source>
        <dbReference type="SMART" id="SM00563"/>
    </source>
</evidence>
<dbReference type="PANTHER" id="PTHR10434">
    <property type="entry name" value="1-ACYL-SN-GLYCEROL-3-PHOSPHATE ACYLTRANSFERASE"/>
    <property type="match status" value="1"/>
</dbReference>
<dbReference type="InterPro" id="IPR002123">
    <property type="entry name" value="Plipid/glycerol_acylTrfase"/>
</dbReference>
<feature type="domain" description="Phospholipid/glycerol acyltransferase" evidence="3">
    <location>
        <begin position="34"/>
        <end position="147"/>
    </location>
</feature>
<evidence type="ECO:0000313" key="5">
    <source>
        <dbReference type="Proteomes" id="UP000005244"/>
    </source>
</evidence>
<evidence type="ECO:0000256" key="2">
    <source>
        <dbReference type="ARBA" id="ARBA00023315"/>
    </source>
</evidence>
<proteinExistence type="predicted"/>
<organism evidence="4 5">
    <name type="scientific">Peptoanaerobacter stomatis</name>
    <dbReference type="NCBI Taxonomy" id="796937"/>
    <lineage>
        <taxon>Bacteria</taxon>
        <taxon>Bacillati</taxon>
        <taxon>Bacillota</taxon>
        <taxon>Clostridia</taxon>
        <taxon>Peptostreptococcales</taxon>
        <taxon>Filifactoraceae</taxon>
        <taxon>Peptoanaerobacter</taxon>
    </lineage>
</organism>
<reference evidence="4 5" key="1">
    <citation type="submission" date="2012-07" db="EMBL/GenBank/DDBJ databases">
        <authorList>
            <person name="Durkin A.S."/>
            <person name="McCorrison J."/>
            <person name="Torralba M."/>
            <person name="Gillis M."/>
            <person name="Methe B."/>
            <person name="Sutton G."/>
            <person name="Nelson K.E."/>
        </authorList>
    </citation>
    <scope>NUCLEOTIDE SEQUENCE [LARGE SCALE GENOMIC DNA]</scope>
    <source>
        <strain evidence="4 5">OBRC8</strain>
    </source>
</reference>
<sequence length="193" mass="22155">MLYSVLRFIINIILRIFYRIEVVGNNTVESDKAYIVASNHRNNLDPLLVIITFNKRKIHYIAKKELFENKILKFILDRTYVISLDRNKNDLGALKESLKVLKDGEILGIFPQGTRVSSIEDDTSKAGIGMFAMRTNTPVIPVSIVAENNYKPFSKIKIIYHDLYTVPEQLMTEKNNEGYIAVSNEVMQIIKSK</sequence>
<dbReference type="CDD" id="cd07989">
    <property type="entry name" value="LPLAT_AGPAT-like"/>
    <property type="match status" value="1"/>
</dbReference>
<evidence type="ECO:0000313" key="4">
    <source>
        <dbReference type="EMBL" id="EJU21970.1"/>
    </source>
</evidence>
<accession>J6H9X1</accession>
<dbReference type="AlphaFoldDB" id="J6H9X1"/>
<dbReference type="RefSeq" id="WP_009531191.1">
    <property type="nucleotide sequence ID" value="NZ_ALNK01000025.1"/>
</dbReference>
<dbReference type="EMBL" id="ALNK01000025">
    <property type="protein sequence ID" value="EJU21970.1"/>
    <property type="molecule type" value="Genomic_DNA"/>
</dbReference>
<comment type="caution">
    <text evidence="4">The sequence shown here is derived from an EMBL/GenBank/DDBJ whole genome shotgun (WGS) entry which is preliminary data.</text>
</comment>
<keyword evidence="1 4" id="KW-0808">Transferase</keyword>
<dbReference type="SMART" id="SM00563">
    <property type="entry name" value="PlsC"/>
    <property type="match status" value="1"/>
</dbReference>
<dbReference type="PATRIC" id="fig|796941.3.peg.1437"/>
<dbReference type="GO" id="GO:0006654">
    <property type="term" value="P:phosphatidic acid biosynthetic process"/>
    <property type="evidence" value="ECO:0007669"/>
    <property type="project" value="TreeGrafter"/>
</dbReference>
<keyword evidence="2 4" id="KW-0012">Acyltransferase</keyword>
<dbReference type="GO" id="GO:0003841">
    <property type="term" value="F:1-acylglycerol-3-phosphate O-acyltransferase activity"/>
    <property type="evidence" value="ECO:0007669"/>
    <property type="project" value="TreeGrafter"/>
</dbReference>